<dbReference type="InterPro" id="IPR013078">
    <property type="entry name" value="His_Pase_superF_clade-1"/>
</dbReference>
<evidence type="ECO:0000313" key="1">
    <source>
        <dbReference type="EMBL" id="BAV87272.1"/>
    </source>
</evidence>
<dbReference type="SMART" id="SM00855">
    <property type="entry name" value="PGAM"/>
    <property type="match status" value="1"/>
</dbReference>
<gene>
    <name evidence="1" type="ORF">RA11412_0973</name>
</gene>
<dbReference type="SUPFAM" id="SSF53254">
    <property type="entry name" value="Phosphoglycerate mutase-like"/>
    <property type="match status" value="1"/>
</dbReference>
<dbReference type="GeneID" id="93861454"/>
<reference evidence="1 2" key="1">
    <citation type="submission" date="2016-10" db="EMBL/GenBank/DDBJ databases">
        <title>Genome sequence of Rothia aeria strain JCM11412.</title>
        <authorList>
            <person name="Nambu T."/>
        </authorList>
    </citation>
    <scope>NUCLEOTIDE SEQUENCE [LARGE SCALE GENOMIC DNA]</scope>
    <source>
        <strain evidence="1 2">JCM 11412</strain>
    </source>
</reference>
<keyword evidence="2" id="KW-1185">Reference proteome</keyword>
<dbReference type="EMBL" id="AP017895">
    <property type="protein sequence ID" value="BAV87272.1"/>
    <property type="molecule type" value="Genomic_DNA"/>
</dbReference>
<dbReference type="Proteomes" id="UP000250241">
    <property type="component" value="Chromosome"/>
</dbReference>
<dbReference type="InterPro" id="IPR029033">
    <property type="entry name" value="His_PPase_superfam"/>
</dbReference>
<dbReference type="GO" id="GO:0005737">
    <property type="term" value="C:cytoplasm"/>
    <property type="evidence" value="ECO:0007669"/>
    <property type="project" value="TreeGrafter"/>
</dbReference>
<proteinExistence type="predicted"/>
<dbReference type="AlphaFoldDB" id="A0A2Z5QXV4"/>
<dbReference type="RefSeq" id="WP_006888147.1">
    <property type="nucleotide sequence ID" value="NZ_CAURSG010000002.1"/>
</dbReference>
<dbReference type="Pfam" id="PF00300">
    <property type="entry name" value="His_Phos_1"/>
    <property type="match status" value="1"/>
</dbReference>
<accession>A0A2Z5QXV4</accession>
<evidence type="ECO:0008006" key="3">
    <source>
        <dbReference type="Google" id="ProtNLM"/>
    </source>
</evidence>
<organism evidence="1 2">
    <name type="scientific">Rothia aeria</name>
    <dbReference type="NCBI Taxonomy" id="172042"/>
    <lineage>
        <taxon>Bacteria</taxon>
        <taxon>Bacillati</taxon>
        <taxon>Actinomycetota</taxon>
        <taxon>Actinomycetes</taxon>
        <taxon>Micrococcales</taxon>
        <taxon>Micrococcaceae</taxon>
        <taxon>Rothia</taxon>
    </lineage>
</organism>
<dbReference type="PANTHER" id="PTHR48100">
    <property type="entry name" value="BROAD-SPECIFICITY PHOSPHATASE YOR283W-RELATED"/>
    <property type="match status" value="1"/>
</dbReference>
<dbReference type="PANTHER" id="PTHR48100:SF51">
    <property type="entry name" value="PHOSPHOGLYCERATE MUTASE"/>
    <property type="match status" value="1"/>
</dbReference>
<protein>
    <recommendedName>
        <fullName evidence="3">Broad specificity phosphatase</fullName>
    </recommendedName>
</protein>
<dbReference type="GO" id="GO:0016791">
    <property type="term" value="F:phosphatase activity"/>
    <property type="evidence" value="ECO:0007669"/>
    <property type="project" value="TreeGrafter"/>
</dbReference>
<evidence type="ECO:0000313" key="2">
    <source>
        <dbReference type="Proteomes" id="UP000250241"/>
    </source>
</evidence>
<dbReference type="Gene3D" id="3.40.50.1240">
    <property type="entry name" value="Phosphoglycerate mutase-like"/>
    <property type="match status" value="1"/>
</dbReference>
<name>A0A2Z5QXV4_9MICC</name>
<sequence>MTTSAKVTVHLMRHGEVHNPDRIVYGRLPNYHLSEKGQQMVRMSAQEFARRRGEGANIVHLVCSPLTRTRESAEPITELLGLQAHPDARVVEADNYFEGLHVNRQELLNNPRHWTKLYNPLRPSWGEPYIVQVRRMAQAIKDAARTAYQQGGDGAEAIIVSHQLPIWVTRLALEGKLLQHDPRARECNLASITSLTFDNLLSGNPPQVSGYTEPASPLYSGVIQLPGS</sequence>
<dbReference type="CDD" id="cd07067">
    <property type="entry name" value="HP_PGM_like"/>
    <property type="match status" value="1"/>
</dbReference>
<dbReference type="KEGG" id="raj:RA11412_0973"/>
<dbReference type="InterPro" id="IPR050275">
    <property type="entry name" value="PGM_Phosphatase"/>
</dbReference>